<gene>
    <name evidence="1" type="ORF">RHMOL_Rhmol09G0201000</name>
</gene>
<evidence type="ECO:0000313" key="1">
    <source>
        <dbReference type="EMBL" id="KAI8539669.1"/>
    </source>
</evidence>
<reference evidence="1" key="1">
    <citation type="submission" date="2022-02" db="EMBL/GenBank/DDBJ databases">
        <title>Plant Genome Project.</title>
        <authorList>
            <person name="Zhang R.-G."/>
        </authorList>
    </citation>
    <scope>NUCLEOTIDE SEQUENCE</scope>
    <source>
        <strain evidence="1">AT1</strain>
    </source>
</reference>
<name>A0ACC0MFJ2_RHOML</name>
<evidence type="ECO:0000313" key="2">
    <source>
        <dbReference type="Proteomes" id="UP001062846"/>
    </source>
</evidence>
<keyword evidence="2" id="KW-1185">Reference proteome</keyword>
<sequence>MPLAMQRTMIKLGPVLNEGRALVSSGYDRSVFSHCLVQATLLKQSLRLLLLM</sequence>
<proteinExistence type="predicted"/>
<comment type="caution">
    <text evidence="1">The sequence shown here is derived from an EMBL/GenBank/DDBJ whole genome shotgun (WGS) entry which is preliminary data.</text>
</comment>
<dbReference type="Proteomes" id="UP001062846">
    <property type="component" value="Chromosome 9"/>
</dbReference>
<accession>A0ACC0MFJ2</accession>
<organism evidence="1 2">
    <name type="scientific">Rhododendron molle</name>
    <name type="common">Chinese azalea</name>
    <name type="synonym">Azalea mollis</name>
    <dbReference type="NCBI Taxonomy" id="49168"/>
    <lineage>
        <taxon>Eukaryota</taxon>
        <taxon>Viridiplantae</taxon>
        <taxon>Streptophyta</taxon>
        <taxon>Embryophyta</taxon>
        <taxon>Tracheophyta</taxon>
        <taxon>Spermatophyta</taxon>
        <taxon>Magnoliopsida</taxon>
        <taxon>eudicotyledons</taxon>
        <taxon>Gunneridae</taxon>
        <taxon>Pentapetalae</taxon>
        <taxon>asterids</taxon>
        <taxon>Ericales</taxon>
        <taxon>Ericaceae</taxon>
        <taxon>Ericoideae</taxon>
        <taxon>Rhodoreae</taxon>
        <taxon>Rhododendron</taxon>
    </lineage>
</organism>
<dbReference type="EMBL" id="CM046396">
    <property type="protein sequence ID" value="KAI8539669.1"/>
    <property type="molecule type" value="Genomic_DNA"/>
</dbReference>
<protein>
    <submittedName>
        <fullName evidence="1">Uncharacterized protein</fullName>
    </submittedName>
</protein>